<dbReference type="Pfam" id="PF00849">
    <property type="entry name" value="PseudoU_synth_2"/>
    <property type="match status" value="1"/>
</dbReference>
<protein>
    <recommendedName>
        <fullName evidence="4">Pseudouridine synthase</fullName>
        <ecNumber evidence="4">5.4.99.-</ecNumber>
    </recommendedName>
</protein>
<evidence type="ECO:0000256" key="2">
    <source>
        <dbReference type="ARBA" id="ARBA00010876"/>
    </source>
</evidence>
<keyword evidence="3" id="KW-0694">RNA-binding</keyword>
<dbReference type="InterPro" id="IPR050188">
    <property type="entry name" value="RluA_PseudoU_synthase"/>
</dbReference>
<proteinExistence type="inferred from homology"/>
<dbReference type="InterPro" id="IPR020103">
    <property type="entry name" value="PsdUridine_synth_cat_dom_sf"/>
</dbReference>
<name>A0ABS1T788_9CLOT</name>
<reference evidence="6 7" key="1">
    <citation type="submission" date="2021-01" db="EMBL/GenBank/DDBJ databases">
        <title>Genome public.</title>
        <authorList>
            <person name="Liu C."/>
            <person name="Sun Q."/>
        </authorList>
    </citation>
    <scope>NUCLEOTIDE SEQUENCE [LARGE SCALE GENOMIC DNA]</scope>
    <source>
        <strain evidence="6 7">YIM B02515</strain>
    </source>
</reference>
<comment type="caution">
    <text evidence="6">The sequence shown here is derived from an EMBL/GenBank/DDBJ whole genome shotgun (WGS) entry which is preliminary data.</text>
</comment>
<evidence type="ECO:0000256" key="3">
    <source>
        <dbReference type="PROSITE-ProRule" id="PRU00182"/>
    </source>
</evidence>
<dbReference type="SUPFAM" id="SSF55174">
    <property type="entry name" value="Alpha-L RNA-binding motif"/>
    <property type="match status" value="1"/>
</dbReference>
<accession>A0ABS1T788</accession>
<dbReference type="Gene3D" id="3.30.2350.10">
    <property type="entry name" value="Pseudouridine synthase"/>
    <property type="match status" value="1"/>
</dbReference>
<dbReference type="InterPro" id="IPR006225">
    <property type="entry name" value="PsdUridine_synth_RluC/D"/>
</dbReference>
<dbReference type="SUPFAM" id="SSF55120">
    <property type="entry name" value="Pseudouridine synthase"/>
    <property type="match status" value="1"/>
</dbReference>
<gene>
    <name evidence="6" type="ORF">JK636_05455</name>
</gene>
<evidence type="ECO:0000313" key="7">
    <source>
        <dbReference type="Proteomes" id="UP000632377"/>
    </source>
</evidence>
<dbReference type="PANTHER" id="PTHR21600:SF44">
    <property type="entry name" value="RIBOSOMAL LARGE SUBUNIT PSEUDOURIDINE SYNTHASE D"/>
    <property type="match status" value="1"/>
</dbReference>
<evidence type="ECO:0000259" key="5">
    <source>
        <dbReference type="Pfam" id="PF00849"/>
    </source>
</evidence>
<dbReference type="PANTHER" id="PTHR21600">
    <property type="entry name" value="MITOCHONDRIAL RNA PSEUDOURIDINE SYNTHASE"/>
    <property type="match status" value="1"/>
</dbReference>
<keyword evidence="7" id="KW-1185">Reference proteome</keyword>
<feature type="domain" description="Pseudouridine synthase RsuA/RluA-like" evidence="5">
    <location>
        <begin position="87"/>
        <end position="238"/>
    </location>
</feature>
<evidence type="ECO:0000256" key="4">
    <source>
        <dbReference type="RuleBase" id="RU362028"/>
    </source>
</evidence>
<dbReference type="EC" id="5.4.99.-" evidence="4"/>
<dbReference type="Proteomes" id="UP000632377">
    <property type="component" value="Unassembled WGS sequence"/>
</dbReference>
<dbReference type="RefSeq" id="WP_202747804.1">
    <property type="nucleotide sequence ID" value="NZ_JAESWC010000002.1"/>
</dbReference>
<dbReference type="InterPro" id="IPR006145">
    <property type="entry name" value="PsdUridine_synth_RsuA/RluA"/>
</dbReference>
<dbReference type="CDD" id="cd02869">
    <property type="entry name" value="PseudoU_synth_RluA_like"/>
    <property type="match status" value="1"/>
</dbReference>
<comment type="function">
    <text evidence="4">Responsible for synthesis of pseudouridine from uracil.</text>
</comment>
<sequence>MSKLKFEVKNDEAGMKLREYLKKNAQLSTRLIKGAAIQGRIEVNNKVEKLNYVLKEKDVIGFEVRKEESQNIEPEKMDLEVIYEDCDLIVVNKSPGIVVHPTKSYPHGTLANGLIYYFRDKGEDCIVRLVSRLDMDTSGLIIVAKNQFSHMALARDMQKEEFKKSYLAVVHGNIKESEGTIDLPIYRPTDDSIKRVVDERGQKSITHFKVVKSFEKGDLVRLTLETGRTHQIRVHLSHLGHPIFGDNLYGVEDDSQLIKRQALHAYRLVFPHPRSGELIELESSIPKDIEELIKEISS</sequence>
<dbReference type="NCBIfam" id="TIGR00005">
    <property type="entry name" value="rluA_subfam"/>
    <property type="match status" value="1"/>
</dbReference>
<comment type="catalytic activity">
    <reaction evidence="1 4">
        <text>a uridine in RNA = a pseudouridine in RNA</text>
        <dbReference type="Rhea" id="RHEA:48348"/>
        <dbReference type="Rhea" id="RHEA-COMP:12068"/>
        <dbReference type="Rhea" id="RHEA-COMP:12069"/>
        <dbReference type="ChEBI" id="CHEBI:65314"/>
        <dbReference type="ChEBI" id="CHEBI:65315"/>
    </reaction>
</comment>
<evidence type="ECO:0000313" key="6">
    <source>
        <dbReference type="EMBL" id="MBL4935199.1"/>
    </source>
</evidence>
<keyword evidence="4" id="KW-0413">Isomerase</keyword>
<dbReference type="PROSITE" id="PS50889">
    <property type="entry name" value="S4"/>
    <property type="match status" value="1"/>
</dbReference>
<comment type="similarity">
    <text evidence="2 4">Belongs to the pseudouridine synthase RluA family.</text>
</comment>
<organism evidence="6 7">
    <name type="scientific">Clostridium rhizosphaerae</name>
    <dbReference type="NCBI Taxonomy" id="2803861"/>
    <lineage>
        <taxon>Bacteria</taxon>
        <taxon>Bacillati</taxon>
        <taxon>Bacillota</taxon>
        <taxon>Clostridia</taxon>
        <taxon>Eubacteriales</taxon>
        <taxon>Clostridiaceae</taxon>
        <taxon>Clostridium</taxon>
    </lineage>
</organism>
<dbReference type="EMBL" id="JAESWC010000002">
    <property type="protein sequence ID" value="MBL4935199.1"/>
    <property type="molecule type" value="Genomic_DNA"/>
</dbReference>
<evidence type="ECO:0000256" key="1">
    <source>
        <dbReference type="ARBA" id="ARBA00000073"/>
    </source>
</evidence>